<reference evidence="2 3" key="1">
    <citation type="submission" date="2019-02" db="EMBL/GenBank/DDBJ databases">
        <authorList>
            <person name="Khodamoradi S."/>
            <person name="Hahnke R.L."/>
            <person name="Kaempfer P."/>
            <person name="Schumann P."/>
            <person name="Rohde M."/>
            <person name="Steinert M."/>
            <person name="Luzhetskyy A."/>
            <person name="Wink J."/>
            <person name="Ruckert C."/>
        </authorList>
    </citation>
    <scope>NUCLEOTIDE SEQUENCE [LARGE SCALE GENOMIC DNA]</scope>
    <source>
        <strain evidence="2 3">M2</strain>
    </source>
</reference>
<accession>A0A4P6Q6B6</accession>
<keyword evidence="1" id="KW-1133">Transmembrane helix</keyword>
<proteinExistence type="predicted"/>
<evidence type="ECO:0000313" key="3">
    <source>
        <dbReference type="Proteomes" id="UP000292235"/>
    </source>
</evidence>
<dbReference type="RefSeq" id="WP_207391296.1">
    <property type="nucleotide sequence ID" value="NZ_CP036455.1"/>
</dbReference>
<gene>
    <name evidence="2" type="ORF">EKD16_13990</name>
</gene>
<name>A0A4P6Q6B6_9ACTN</name>
<evidence type="ECO:0000256" key="1">
    <source>
        <dbReference type="SAM" id="Phobius"/>
    </source>
</evidence>
<keyword evidence="3" id="KW-1185">Reference proteome</keyword>
<keyword evidence="1" id="KW-0472">Membrane</keyword>
<feature type="transmembrane region" description="Helical" evidence="1">
    <location>
        <begin position="77"/>
        <end position="101"/>
    </location>
</feature>
<dbReference type="EMBL" id="CP036455">
    <property type="protein sequence ID" value="QBI54579.1"/>
    <property type="molecule type" value="Genomic_DNA"/>
</dbReference>
<keyword evidence="1" id="KW-0812">Transmembrane</keyword>
<dbReference type="KEGG" id="strr:EKD16_13990"/>
<organism evidence="2 3">
    <name type="scientific">Streptomonospora litoralis</name>
    <dbReference type="NCBI Taxonomy" id="2498135"/>
    <lineage>
        <taxon>Bacteria</taxon>
        <taxon>Bacillati</taxon>
        <taxon>Actinomycetota</taxon>
        <taxon>Actinomycetes</taxon>
        <taxon>Streptosporangiales</taxon>
        <taxon>Nocardiopsidaceae</taxon>
        <taxon>Streptomonospora</taxon>
    </lineage>
</organism>
<protein>
    <submittedName>
        <fullName evidence="2">Uncharacterized protein</fullName>
    </submittedName>
</protein>
<evidence type="ECO:0000313" key="2">
    <source>
        <dbReference type="EMBL" id="QBI54579.1"/>
    </source>
</evidence>
<dbReference type="Proteomes" id="UP000292235">
    <property type="component" value="Chromosome"/>
</dbReference>
<feature type="transmembrane region" description="Helical" evidence="1">
    <location>
        <begin position="121"/>
        <end position="141"/>
    </location>
</feature>
<sequence length="145" mass="14438">MSDATTGAAAEAPPSRSAARRAGWVALRLFPRVMGGITVVYAVLVLVAPATMLAPMGLAPGEAGMDALARAMLVRDLACGAAMVLVPAGWPLLTAIAVRVASDFGDALVLGLSLPDPGARLSAVLAAGGFGTLCALSALGAQRSR</sequence>
<dbReference type="AlphaFoldDB" id="A0A4P6Q6B6"/>
<feature type="transmembrane region" description="Helical" evidence="1">
    <location>
        <begin position="33"/>
        <end position="56"/>
    </location>
</feature>